<dbReference type="EMBL" id="BQKI01000078">
    <property type="protein sequence ID" value="GJN25462.1"/>
    <property type="molecule type" value="Genomic_DNA"/>
</dbReference>
<evidence type="ECO:0000313" key="3">
    <source>
        <dbReference type="Proteomes" id="UP001054889"/>
    </source>
</evidence>
<evidence type="ECO:0000313" key="2">
    <source>
        <dbReference type="EMBL" id="GJN25462.1"/>
    </source>
</evidence>
<comment type="caution">
    <text evidence="2">The sequence shown here is derived from an EMBL/GenBank/DDBJ whole genome shotgun (WGS) entry which is preliminary data.</text>
</comment>
<reference evidence="2" key="2">
    <citation type="submission" date="2021-12" db="EMBL/GenBank/DDBJ databases">
        <title>Resequencing data analysis of finger millet.</title>
        <authorList>
            <person name="Hatakeyama M."/>
            <person name="Aluri S."/>
            <person name="Balachadran M.T."/>
            <person name="Sivarajan S.R."/>
            <person name="Poveda L."/>
            <person name="Shimizu-Inatsugi R."/>
            <person name="Schlapbach R."/>
            <person name="Sreeman S.M."/>
            <person name="Shimizu K.K."/>
        </authorList>
    </citation>
    <scope>NUCLEOTIDE SEQUENCE</scope>
</reference>
<protein>
    <recommendedName>
        <fullName evidence="1">Reverse transcriptase zinc-binding domain-containing protein</fullName>
    </recommendedName>
</protein>
<dbReference type="Pfam" id="PF13966">
    <property type="entry name" value="zf-RVT"/>
    <property type="match status" value="1"/>
</dbReference>
<dbReference type="Proteomes" id="UP001054889">
    <property type="component" value="Unassembled WGS sequence"/>
</dbReference>
<dbReference type="AlphaFoldDB" id="A0AAV5ESV7"/>
<sequence>MDCQLNPGQIAGCKGEPKRAIKQRTVAQGIANKAWVADIQSALTVQILIEYLQVWYLVENVILQQGVQDQHVWHFTQSGIYSSKSAYDAFFLGAIRFAPWKRIWKSWAPAHCKLFMWLAVNNRC</sequence>
<dbReference type="InterPro" id="IPR026960">
    <property type="entry name" value="RVT-Znf"/>
</dbReference>
<gene>
    <name evidence="2" type="primary">gb13291</name>
    <name evidence="2" type="ORF">PR202_gb13291</name>
</gene>
<accession>A0AAV5ESV7</accession>
<organism evidence="2 3">
    <name type="scientific">Eleusine coracana subsp. coracana</name>
    <dbReference type="NCBI Taxonomy" id="191504"/>
    <lineage>
        <taxon>Eukaryota</taxon>
        <taxon>Viridiplantae</taxon>
        <taxon>Streptophyta</taxon>
        <taxon>Embryophyta</taxon>
        <taxon>Tracheophyta</taxon>
        <taxon>Spermatophyta</taxon>
        <taxon>Magnoliopsida</taxon>
        <taxon>Liliopsida</taxon>
        <taxon>Poales</taxon>
        <taxon>Poaceae</taxon>
        <taxon>PACMAD clade</taxon>
        <taxon>Chloridoideae</taxon>
        <taxon>Cynodonteae</taxon>
        <taxon>Eleusininae</taxon>
        <taxon>Eleusine</taxon>
    </lineage>
</organism>
<reference evidence="2" key="1">
    <citation type="journal article" date="2018" name="DNA Res.">
        <title>Multiple hybrid de novo genome assembly of finger millet, an orphan allotetraploid crop.</title>
        <authorList>
            <person name="Hatakeyama M."/>
            <person name="Aluri S."/>
            <person name="Balachadran M.T."/>
            <person name="Sivarajan S.R."/>
            <person name="Patrignani A."/>
            <person name="Gruter S."/>
            <person name="Poveda L."/>
            <person name="Shimizu-Inatsugi R."/>
            <person name="Baeten J."/>
            <person name="Francoijs K.J."/>
            <person name="Nataraja K.N."/>
            <person name="Reddy Y.A.N."/>
            <person name="Phadnis S."/>
            <person name="Ravikumar R.L."/>
            <person name="Schlapbach R."/>
            <person name="Sreeman S.M."/>
            <person name="Shimizu K.K."/>
        </authorList>
    </citation>
    <scope>NUCLEOTIDE SEQUENCE</scope>
</reference>
<evidence type="ECO:0000259" key="1">
    <source>
        <dbReference type="Pfam" id="PF13966"/>
    </source>
</evidence>
<feature type="domain" description="Reverse transcriptase zinc-binding" evidence="1">
    <location>
        <begin position="81"/>
        <end position="124"/>
    </location>
</feature>
<name>A0AAV5ESV7_ELECO</name>
<keyword evidence="3" id="KW-1185">Reference proteome</keyword>
<proteinExistence type="predicted"/>